<evidence type="ECO:0000256" key="2">
    <source>
        <dbReference type="ARBA" id="ARBA00022980"/>
    </source>
</evidence>
<dbReference type="SUPFAM" id="SSF50447">
    <property type="entry name" value="Translation proteins"/>
    <property type="match status" value="1"/>
</dbReference>
<accession>A0AAN6RLZ0</accession>
<keyword evidence="2" id="KW-0689">Ribosomal protein</keyword>
<comment type="similarity">
    <text evidence="1">Belongs to the eukaryotic ribosomal protein eL33 family.</text>
</comment>
<evidence type="ECO:0000313" key="5">
    <source>
        <dbReference type="Proteomes" id="UP001280581"/>
    </source>
</evidence>
<reference evidence="4 5" key="1">
    <citation type="submission" date="2021-02" db="EMBL/GenBank/DDBJ databases">
        <title>Genome assembly of Pseudopithomyces chartarum.</title>
        <authorList>
            <person name="Jauregui R."/>
            <person name="Singh J."/>
            <person name="Voisey C."/>
        </authorList>
    </citation>
    <scope>NUCLEOTIDE SEQUENCE [LARGE SCALE GENOMIC DNA]</scope>
    <source>
        <strain evidence="4 5">AGR01</strain>
    </source>
</reference>
<dbReference type="AlphaFoldDB" id="A0AAN6RLZ0"/>
<dbReference type="GO" id="GO:0006412">
    <property type="term" value="P:translation"/>
    <property type="evidence" value="ECO:0007669"/>
    <property type="project" value="InterPro"/>
</dbReference>
<keyword evidence="5" id="KW-1185">Reference proteome</keyword>
<dbReference type="EMBL" id="WVTA01000002">
    <property type="protein sequence ID" value="KAK3215991.1"/>
    <property type="molecule type" value="Genomic_DNA"/>
</dbReference>
<evidence type="ECO:0000256" key="1">
    <source>
        <dbReference type="ARBA" id="ARBA00009269"/>
    </source>
</evidence>
<dbReference type="InterPro" id="IPR038661">
    <property type="entry name" value="Ribosomal_eL33_sf"/>
</dbReference>
<comment type="caution">
    <text evidence="4">The sequence shown here is derived from an EMBL/GenBank/DDBJ whole genome shotgun (WGS) entry which is preliminary data.</text>
</comment>
<organism evidence="4 5">
    <name type="scientific">Pseudopithomyces chartarum</name>
    <dbReference type="NCBI Taxonomy" id="1892770"/>
    <lineage>
        <taxon>Eukaryota</taxon>
        <taxon>Fungi</taxon>
        <taxon>Dikarya</taxon>
        <taxon>Ascomycota</taxon>
        <taxon>Pezizomycotina</taxon>
        <taxon>Dothideomycetes</taxon>
        <taxon>Pleosporomycetidae</taxon>
        <taxon>Pleosporales</taxon>
        <taxon>Massarineae</taxon>
        <taxon>Didymosphaeriaceae</taxon>
        <taxon>Pseudopithomyces</taxon>
    </lineage>
</organism>
<sequence length="131" mass="14984">MSAEQSSHRLYVKARHLGYQRGKRNTNPNVSLLSLEGVDSTEAAEFYLGKRVAFVYRAQTETRGTRHRVVWGKIRKTHAREGDGMEGRKEKAMKRQIPVIRWHGEIRKKGNVGKVAEHGRQMEHDFASLGS</sequence>
<evidence type="ECO:0000256" key="3">
    <source>
        <dbReference type="ARBA" id="ARBA00023274"/>
    </source>
</evidence>
<dbReference type="Proteomes" id="UP001280581">
    <property type="component" value="Unassembled WGS sequence"/>
</dbReference>
<evidence type="ECO:0000313" key="4">
    <source>
        <dbReference type="EMBL" id="KAK3215991.1"/>
    </source>
</evidence>
<dbReference type="GO" id="GO:0003735">
    <property type="term" value="F:structural constituent of ribosome"/>
    <property type="evidence" value="ECO:0007669"/>
    <property type="project" value="InterPro"/>
</dbReference>
<dbReference type="PANTHER" id="PTHR10902">
    <property type="entry name" value="60S RIBOSOMAL PROTEIN L35A"/>
    <property type="match status" value="1"/>
</dbReference>
<evidence type="ECO:0008006" key="6">
    <source>
        <dbReference type="Google" id="ProtNLM"/>
    </source>
</evidence>
<dbReference type="InterPro" id="IPR009000">
    <property type="entry name" value="Transl_B-barrel_sf"/>
</dbReference>
<dbReference type="GO" id="GO:1990904">
    <property type="term" value="C:ribonucleoprotein complex"/>
    <property type="evidence" value="ECO:0007669"/>
    <property type="project" value="UniProtKB-KW"/>
</dbReference>
<dbReference type="GO" id="GO:0005840">
    <property type="term" value="C:ribosome"/>
    <property type="evidence" value="ECO:0007669"/>
    <property type="project" value="UniProtKB-KW"/>
</dbReference>
<name>A0AAN6RLZ0_9PLEO</name>
<protein>
    <recommendedName>
        <fullName evidence="6">Ribosomal protein L35A</fullName>
    </recommendedName>
</protein>
<proteinExistence type="inferred from homology"/>
<gene>
    <name evidence="4" type="ORF">GRF29_8g1745705</name>
</gene>
<dbReference type="Gene3D" id="2.40.10.190">
    <property type="entry name" value="translation elongation factor selb, chain A, domain 4"/>
    <property type="match status" value="1"/>
</dbReference>
<dbReference type="Pfam" id="PF01247">
    <property type="entry name" value="Ribosomal_L35Ae"/>
    <property type="match status" value="1"/>
</dbReference>
<keyword evidence="3" id="KW-0687">Ribonucleoprotein</keyword>
<dbReference type="InterPro" id="IPR001780">
    <property type="entry name" value="Ribosomal_eL33"/>
</dbReference>